<feature type="transmembrane region" description="Helical" evidence="8">
    <location>
        <begin position="189"/>
        <end position="210"/>
    </location>
</feature>
<comment type="subcellular location">
    <subcellularLocation>
        <location evidence="1">Membrane</location>
        <topology evidence="1">Multi-pass membrane protein</topology>
    </subcellularLocation>
</comment>
<reference evidence="10 11" key="1">
    <citation type="submission" date="2018-04" db="EMBL/GenBank/DDBJ databases">
        <title>Genomic Encyclopedia of Type Strains, Phase III (KMG-III): the genomes of soil and plant-associated and newly described type strains.</title>
        <authorList>
            <person name="Whitman W."/>
        </authorList>
    </citation>
    <scope>NUCLEOTIDE SEQUENCE [LARGE SCALE GENOMIC DNA]</scope>
    <source>
        <strain evidence="10 11">NW12</strain>
    </source>
</reference>
<dbReference type="PROSITE" id="PS50850">
    <property type="entry name" value="MFS"/>
    <property type="match status" value="1"/>
</dbReference>
<feature type="transmembrane region" description="Helical" evidence="8">
    <location>
        <begin position="272"/>
        <end position="296"/>
    </location>
</feature>
<dbReference type="RefSeq" id="WP_208620999.1">
    <property type="nucleotide sequence ID" value="NZ_PZZN01000004.1"/>
</dbReference>
<dbReference type="PANTHER" id="PTHR48020:SF12">
    <property type="entry name" value="PROTON MYO-INOSITOL COTRANSPORTER"/>
    <property type="match status" value="1"/>
</dbReference>
<dbReference type="SUPFAM" id="SSF103473">
    <property type="entry name" value="MFS general substrate transporter"/>
    <property type="match status" value="1"/>
</dbReference>
<evidence type="ECO:0000256" key="7">
    <source>
        <dbReference type="RuleBase" id="RU003346"/>
    </source>
</evidence>
<feature type="transmembrane region" description="Helical" evidence="8">
    <location>
        <begin position="75"/>
        <end position="95"/>
    </location>
</feature>
<proteinExistence type="inferred from homology"/>
<feature type="transmembrane region" description="Helical" evidence="8">
    <location>
        <begin position="438"/>
        <end position="456"/>
    </location>
</feature>
<feature type="domain" description="Major facilitator superfamily (MFS) profile" evidence="9">
    <location>
        <begin position="37"/>
        <end position="460"/>
    </location>
</feature>
<evidence type="ECO:0000256" key="4">
    <source>
        <dbReference type="ARBA" id="ARBA00022692"/>
    </source>
</evidence>
<keyword evidence="11" id="KW-1185">Reference proteome</keyword>
<feature type="transmembrane region" description="Helical" evidence="8">
    <location>
        <begin position="161"/>
        <end position="183"/>
    </location>
</feature>
<name>A0A2T4YLK1_9SPHN</name>
<dbReference type="PRINTS" id="PR00171">
    <property type="entry name" value="SUGRTRNSPORT"/>
</dbReference>
<dbReference type="PROSITE" id="PS00216">
    <property type="entry name" value="SUGAR_TRANSPORT_1"/>
    <property type="match status" value="1"/>
</dbReference>
<dbReference type="InterPro" id="IPR036259">
    <property type="entry name" value="MFS_trans_sf"/>
</dbReference>
<dbReference type="GO" id="GO:0016020">
    <property type="term" value="C:membrane"/>
    <property type="evidence" value="ECO:0007669"/>
    <property type="project" value="UniProtKB-SubCell"/>
</dbReference>
<comment type="caution">
    <text evidence="10">The sequence shown here is derived from an EMBL/GenBank/DDBJ whole genome shotgun (WGS) entry which is preliminary data.</text>
</comment>
<organism evidence="10 11">
    <name type="scientific">Sphingomonas aerolata</name>
    <dbReference type="NCBI Taxonomy" id="185951"/>
    <lineage>
        <taxon>Bacteria</taxon>
        <taxon>Pseudomonadati</taxon>
        <taxon>Pseudomonadota</taxon>
        <taxon>Alphaproteobacteria</taxon>
        <taxon>Sphingomonadales</taxon>
        <taxon>Sphingomonadaceae</taxon>
        <taxon>Sphingomonas</taxon>
    </lineage>
</organism>
<gene>
    <name evidence="10" type="ORF">C8J24_3415</name>
</gene>
<dbReference type="InterPro" id="IPR003663">
    <property type="entry name" value="Sugar/inositol_transpt"/>
</dbReference>
<dbReference type="NCBIfam" id="TIGR00879">
    <property type="entry name" value="SP"/>
    <property type="match status" value="1"/>
</dbReference>
<keyword evidence="3 7" id="KW-0813">Transport</keyword>
<keyword evidence="5 8" id="KW-1133">Transmembrane helix</keyword>
<evidence type="ECO:0000313" key="10">
    <source>
        <dbReference type="EMBL" id="PTM44141.1"/>
    </source>
</evidence>
<dbReference type="AlphaFoldDB" id="A0A2T4YLK1"/>
<comment type="similarity">
    <text evidence="2 7">Belongs to the major facilitator superfamily. Sugar transporter (TC 2.A.1.1) family.</text>
</comment>
<dbReference type="PROSITE" id="PS00217">
    <property type="entry name" value="SUGAR_TRANSPORT_2"/>
    <property type="match status" value="1"/>
</dbReference>
<feature type="transmembrane region" description="Helical" evidence="8">
    <location>
        <begin position="102"/>
        <end position="122"/>
    </location>
</feature>
<dbReference type="InterPro" id="IPR050814">
    <property type="entry name" value="Myo-inositol_Transporter"/>
</dbReference>
<dbReference type="EMBL" id="PZZN01000004">
    <property type="protein sequence ID" value="PTM44141.1"/>
    <property type="molecule type" value="Genomic_DNA"/>
</dbReference>
<feature type="transmembrane region" description="Helical" evidence="8">
    <location>
        <begin position="406"/>
        <end position="432"/>
    </location>
</feature>
<dbReference type="InterPro" id="IPR005829">
    <property type="entry name" value="Sugar_transporter_CS"/>
</dbReference>
<dbReference type="PANTHER" id="PTHR48020">
    <property type="entry name" value="PROTON MYO-INOSITOL COTRANSPORTER"/>
    <property type="match status" value="1"/>
</dbReference>
<evidence type="ECO:0000259" key="9">
    <source>
        <dbReference type="PROSITE" id="PS50850"/>
    </source>
</evidence>
<dbReference type="Proteomes" id="UP000240996">
    <property type="component" value="Unassembled WGS sequence"/>
</dbReference>
<accession>A0A2T4YLK1</accession>
<evidence type="ECO:0000313" key="11">
    <source>
        <dbReference type="Proteomes" id="UP000240996"/>
    </source>
</evidence>
<feature type="transmembrane region" description="Helical" evidence="8">
    <location>
        <begin position="368"/>
        <end position="394"/>
    </location>
</feature>
<evidence type="ECO:0000256" key="1">
    <source>
        <dbReference type="ARBA" id="ARBA00004141"/>
    </source>
</evidence>
<evidence type="ECO:0000256" key="5">
    <source>
        <dbReference type="ARBA" id="ARBA00022989"/>
    </source>
</evidence>
<feature type="transmembrane region" description="Helical" evidence="8">
    <location>
        <begin position="308"/>
        <end position="332"/>
    </location>
</feature>
<dbReference type="InterPro" id="IPR005828">
    <property type="entry name" value="MFS_sugar_transport-like"/>
</dbReference>
<evidence type="ECO:0000256" key="6">
    <source>
        <dbReference type="ARBA" id="ARBA00023136"/>
    </source>
</evidence>
<keyword evidence="6 8" id="KW-0472">Membrane</keyword>
<dbReference type="Pfam" id="PF00083">
    <property type="entry name" value="Sugar_tr"/>
    <property type="match status" value="1"/>
</dbReference>
<dbReference type="Gene3D" id="1.20.1250.20">
    <property type="entry name" value="MFS general substrate transporter like domains"/>
    <property type="match status" value="1"/>
</dbReference>
<feature type="transmembrane region" description="Helical" evidence="8">
    <location>
        <begin position="128"/>
        <end position="149"/>
    </location>
</feature>
<dbReference type="GO" id="GO:0022857">
    <property type="term" value="F:transmembrane transporter activity"/>
    <property type="evidence" value="ECO:0007669"/>
    <property type="project" value="InterPro"/>
</dbReference>
<feature type="transmembrane region" description="Helical" evidence="8">
    <location>
        <begin position="339"/>
        <end position="362"/>
    </location>
</feature>
<protein>
    <submittedName>
        <fullName evidence="10">Sugar porter (SP) family MFS transporter</fullName>
    </submittedName>
</protein>
<feature type="transmembrane region" description="Helical" evidence="8">
    <location>
        <begin position="37"/>
        <end position="63"/>
    </location>
</feature>
<sequence length="489" mass="51798">MTDHSIAPSLTRRSLTARNEPRIPEPYANGDRVLRTAAFVAAVCGALYGYDTGIISGALLSITDEFGLDHRMQEIVTAAILAGAVIGALATSWLSERIGRKLSVMGVSALFTLGAIACAMAPSVGALITARVFLGMAVGGSTQVVPMYISELAPQHRRGNLVTMFNVAIGVGILLASIVGFGLHDVWSWRTMVAVAAIPAAIVFVAMAFMPRSPRWAAENIGIHAAIDVLRRVRTTRREIRHEVTQIRDATTDADPADSGWRGIRQSWARPALIAALGVAFFTQCGGLEMMIYYAPTFLSGVGFGKESALLASLGVAIVYAMMTLLGCLFVDRIGRRRLMLVMIPGSVVSLIGLGIMFASGAHGGWQGWLTIGFLLAFMLFNSGGIQVCGWLLGAEMFPLAMRGPATALHAAMLWGSNLIVTGTALSLVHAIGLGSTMWVYAGVNLASFVFVLLFVPETAGASLEDIESALRSGRFRPTRGQTAIAAAA</sequence>
<dbReference type="InterPro" id="IPR020846">
    <property type="entry name" value="MFS_dom"/>
</dbReference>
<evidence type="ECO:0000256" key="8">
    <source>
        <dbReference type="SAM" id="Phobius"/>
    </source>
</evidence>
<evidence type="ECO:0000256" key="3">
    <source>
        <dbReference type="ARBA" id="ARBA00022448"/>
    </source>
</evidence>
<evidence type="ECO:0000256" key="2">
    <source>
        <dbReference type="ARBA" id="ARBA00010992"/>
    </source>
</evidence>
<keyword evidence="4 8" id="KW-0812">Transmembrane</keyword>